<organism evidence="1 2">
    <name type="scientific">Mycena rosella</name>
    <name type="common">Pink bonnet</name>
    <name type="synonym">Agaricus rosellus</name>
    <dbReference type="NCBI Taxonomy" id="1033263"/>
    <lineage>
        <taxon>Eukaryota</taxon>
        <taxon>Fungi</taxon>
        <taxon>Dikarya</taxon>
        <taxon>Basidiomycota</taxon>
        <taxon>Agaricomycotina</taxon>
        <taxon>Agaricomycetes</taxon>
        <taxon>Agaricomycetidae</taxon>
        <taxon>Agaricales</taxon>
        <taxon>Marasmiineae</taxon>
        <taxon>Mycenaceae</taxon>
        <taxon>Mycena</taxon>
    </lineage>
</organism>
<dbReference type="Proteomes" id="UP001221757">
    <property type="component" value="Unassembled WGS sequence"/>
</dbReference>
<comment type="caution">
    <text evidence="1">The sequence shown here is derived from an EMBL/GenBank/DDBJ whole genome shotgun (WGS) entry which is preliminary data.</text>
</comment>
<proteinExistence type="predicted"/>
<reference evidence="1" key="1">
    <citation type="submission" date="2023-03" db="EMBL/GenBank/DDBJ databases">
        <title>Massive genome expansion in bonnet fungi (Mycena s.s.) driven by repeated elements and novel gene families across ecological guilds.</title>
        <authorList>
            <consortium name="Lawrence Berkeley National Laboratory"/>
            <person name="Harder C.B."/>
            <person name="Miyauchi S."/>
            <person name="Viragh M."/>
            <person name="Kuo A."/>
            <person name="Thoen E."/>
            <person name="Andreopoulos B."/>
            <person name="Lu D."/>
            <person name="Skrede I."/>
            <person name="Drula E."/>
            <person name="Henrissat B."/>
            <person name="Morin E."/>
            <person name="Kohler A."/>
            <person name="Barry K."/>
            <person name="LaButti K."/>
            <person name="Morin E."/>
            <person name="Salamov A."/>
            <person name="Lipzen A."/>
            <person name="Mereny Z."/>
            <person name="Hegedus B."/>
            <person name="Baldrian P."/>
            <person name="Stursova M."/>
            <person name="Weitz H."/>
            <person name="Taylor A."/>
            <person name="Grigoriev I.V."/>
            <person name="Nagy L.G."/>
            <person name="Martin F."/>
            <person name="Kauserud H."/>
        </authorList>
    </citation>
    <scope>NUCLEOTIDE SEQUENCE</scope>
    <source>
        <strain evidence="1">CBHHK067</strain>
    </source>
</reference>
<protein>
    <submittedName>
        <fullName evidence="1">Uncharacterized protein</fullName>
    </submittedName>
</protein>
<name>A0AAD7MAZ3_MYCRO</name>
<dbReference type="EMBL" id="JARKIE010000003">
    <property type="protein sequence ID" value="KAJ7708874.1"/>
    <property type="molecule type" value="Genomic_DNA"/>
</dbReference>
<evidence type="ECO:0000313" key="1">
    <source>
        <dbReference type="EMBL" id="KAJ7708874.1"/>
    </source>
</evidence>
<gene>
    <name evidence="1" type="ORF">B0H17DRAFT_1124668</name>
</gene>
<evidence type="ECO:0000313" key="2">
    <source>
        <dbReference type="Proteomes" id="UP001221757"/>
    </source>
</evidence>
<sequence length="169" mass="19273">MPSNTKFLGRLQLTEEDKRLRHGDAQKRYVDRNLASVQEKARARMAARRACVVLSPEATNLVAEHRREINKDYRERKFLEKYGTRAFKKHYLPLYESTPGMVFTWTNEETHVLETRAAKRLCKRTQEAGSNGDAPAKAKKVCKEAGLDGDVPAKGQKACKVTKLTRRPS</sequence>
<dbReference type="AlphaFoldDB" id="A0AAD7MAZ3"/>
<accession>A0AAD7MAZ3</accession>
<keyword evidence="2" id="KW-1185">Reference proteome</keyword>